<dbReference type="PROSITE" id="PS51273">
    <property type="entry name" value="GATASE_TYPE_1"/>
    <property type="match status" value="1"/>
</dbReference>
<name>A0A368VEV9_9ACTN</name>
<dbReference type="GO" id="GO:0000162">
    <property type="term" value="P:L-tryptophan biosynthetic process"/>
    <property type="evidence" value="ECO:0007669"/>
    <property type="project" value="TreeGrafter"/>
</dbReference>
<dbReference type="Gene3D" id="3.40.50.880">
    <property type="match status" value="1"/>
</dbReference>
<evidence type="ECO:0000313" key="8">
    <source>
        <dbReference type="Proteomes" id="UP000253495"/>
    </source>
</evidence>
<evidence type="ECO:0000259" key="6">
    <source>
        <dbReference type="Pfam" id="PF00425"/>
    </source>
</evidence>
<comment type="catalytic activity">
    <reaction evidence="4">
        <text>chorismate + L-glutamine = anthranilate + pyruvate + L-glutamate + H(+)</text>
        <dbReference type="Rhea" id="RHEA:21732"/>
        <dbReference type="ChEBI" id="CHEBI:15361"/>
        <dbReference type="ChEBI" id="CHEBI:15378"/>
        <dbReference type="ChEBI" id="CHEBI:16567"/>
        <dbReference type="ChEBI" id="CHEBI:29748"/>
        <dbReference type="ChEBI" id="CHEBI:29985"/>
        <dbReference type="ChEBI" id="CHEBI:58359"/>
        <dbReference type="EC" id="4.1.3.27"/>
    </reaction>
</comment>
<keyword evidence="8" id="KW-1185">Reference proteome</keyword>
<dbReference type="InterPro" id="IPR015890">
    <property type="entry name" value="Chorismate_C"/>
</dbReference>
<dbReference type="CDD" id="cd01743">
    <property type="entry name" value="GATase1_Anthranilate_Synthase"/>
    <property type="match status" value="1"/>
</dbReference>
<feature type="domain" description="Glutamine amidotransferase" evidence="5">
    <location>
        <begin position="463"/>
        <end position="645"/>
    </location>
</feature>
<evidence type="ECO:0000313" key="7">
    <source>
        <dbReference type="EMBL" id="RCW39666.1"/>
    </source>
</evidence>
<comment type="caution">
    <text evidence="7">The sequence shown here is derived from an EMBL/GenBank/DDBJ whole genome shotgun (WGS) entry which is preliminary data.</text>
</comment>
<dbReference type="PANTHER" id="PTHR11236:SF49">
    <property type="entry name" value="ANTHRANILATE SYNTHASE COMPONENT 1"/>
    <property type="match status" value="1"/>
</dbReference>
<gene>
    <name evidence="7" type="ORF">DFQ14_11542</name>
</gene>
<dbReference type="PRINTS" id="PR00096">
    <property type="entry name" value="GATASE"/>
</dbReference>
<protein>
    <recommendedName>
        <fullName evidence="1">anthranilate synthase</fullName>
        <ecNumber evidence="1">4.1.3.27</ecNumber>
    </recommendedName>
</protein>
<dbReference type="InterPro" id="IPR005801">
    <property type="entry name" value="ADC_synthase"/>
</dbReference>
<evidence type="ECO:0000256" key="3">
    <source>
        <dbReference type="ARBA" id="ARBA00023239"/>
    </source>
</evidence>
<sequence>MSTDHEKPSATELIARLSGVACPAFAVLCRWSPETGQLGDAEVLIGDMETVEHTTDIPLPHGAPTGHGTHDALALVPFRQIRERGFDCHDDATELQVLRVAESHRVPREELLAALPQRAVALHDGGFDLDDDTYESIVEQIVHDEIASGEGANFVIRRDYTARLDDHTSATALALLRQLLTGERGAYWTFVVHTGSANGHTGRTLVGASPETHVRMDSGDVLMNPISGTYRYPKSGPDIDGLLHFLRDSKEIGELSMVLDEELKMMSAVGDRGGQVHGPYLREMAHLAHTEFEIRGRTSQDARDVLRETMFAATVTGSPLENACRVIQRHEHSGRGYYAGALALFSRDSHGDRQLDSPILIRAADIAPDGHLRIPVGATLVRDSDPSCEVAETWTKAAGVLTALGAGTPAAGRHDRGSTSRPTLRDDPRVAALLAERRRHLSPFWLQPRDAATAFPAMPGRALIIDTGDSFTAMLAQLLHSTGLRPQVYRYDDAALDGLLDDSGDLVVLGPGPGDPNDVTDPRMHKLHELARSLLRQDRPLLGVCLGHQLLARHLGLPVSRKPRPHQGVQKEIDVFGRRTTVGFYNSFTAHADAATTTALREHGIELCRETGSGDVLALRGPAIAGVQFHPESALTLDGQVVLQELLRTGPLQQRALAS</sequence>
<evidence type="ECO:0000256" key="4">
    <source>
        <dbReference type="ARBA" id="ARBA00047683"/>
    </source>
</evidence>
<evidence type="ECO:0000256" key="2">
    <source>
        <dbReference type="ARBA" id="ARBA00022962"/>
    </source>
</evidence>
<dbReference type="InterPro" id="IPR019999">
    <property type="entry name" value="Anth_synth_I-like"/>
</dbReference>
<dbReference type="Pfam" id="PF00117">
    <property type="entry name" value="GATase"/>
    <property type="match status" value="1"/>
</dbReference>
<dbReference type="InterPro" id="IPR006221">
    <property type="entry name" value="TrpG/PapA_dom"/>
</dbReference>
<accession>A0A368VEV9</accession>
<dbReference type="OrthoDB" id="8594609at2"/>
<dbReference type="AlphaFoldDB" id="A0A368VEV9"/>
<dbReference type="Gene3D" id="3.60.120.10">
    <property type="entry name" value="Anthranilate synthase"/>
    <property type="match status" value="1"/>
</dbReference>
<feature type="domain" description="Chorismate-utilising enzyme C-terminal" evidence="6">
    <location>
        <begin position="131"/>
        <end position="396"/>
    </location>
</feature>
<evidence type="ECO:0000256" key="1">
    <source>
        <dbReference type="ARBA" id="ARBA00012266"/>
    </source>
</evidence>
<dbReference type="EC" id="4.1.3.27" evidence="1"/>
<dbReference type="SUPFAM" id="SSF52317">
    <property type="entry name" value="Class I glutamine amidotransferase-like"/>
    <property type="match status" value="1"/>
</dbReference>
<dbReference type="RefSeq" id="WP_114454681.1">
    <property type="nucleotide sequence ID" value="NZ_QPJC01000015.1"/>
</dbReference>
<dbReference type="PRINTS" id="PR00097">
    <property type="entry name" value="ANTSNTHASEII"/>
</dbReference>
<dbReference type="SUPFAM" id="SSF56322">
    <property type="entry name" value="ADC synthase"/>
    <property type="match status" value="1"/>
</dbReference>
<dbReference type="InterPro" id="IPR017926">
    <property type="entry name" value="GATASE"/>
</dbReference>
<dbReference type="PRINTS" id="PR00099">
    <property type="entry name" value="CPSGATASE"/>
</dbReference>
<proteinExistence type="predicted"/>
<dbReference type="EMBL" id="QPJC01000015">
    <property type="protein sequence ID" value="RCW39666.1"/>
    <property type="molecule type" value="Genomic_DNA"/>
</dbReference>
<dbReference type="InterPro" id="IPR029062">
    <property type="entry name" value="Class_I_gatase-like"/>
</dbReference>
<dbReference type="Proteomes" id="UP000253495">
    <property type="component" value="Unassembled WGS sequence"/>
</dbReference>
<evidence type="ECO:0000259" key="5">
    <source>
        <dbReference type="Pfam" id="PF00117"/>
    </source>
</evidence>
<keyword evidence="3" id="KW-0456">Lyase</keyword>
<organism evidence="7 8">
    <name type="scientific">Halopolyspora algeriensis</name>
    <dbReference type="NCBI Taxonomy" id="1500506"/>
    <lineage>
        <taxon>Bacteria</taxon>
        <taxon>Bacillati</taxon>
        <taxon>Actinomycetota</taxon>
        <taxon>Actinomycetes</taxon>
        <taxon>Actinomycetes incertae sedis</taxon>
        <taxon>Halopolyspora</taxon>
    </lineage>
</organism>
<dbReference type="GO" id="GO:0004049">
    <property type="term" value="F:anthranilate synthase activity"/>
    <property type="evidence" value="ECO:0007669"/>
    <property type="project" value="UniProtKB-EC"/>
</dbReference>
<dbReference type="PANTHER" id="PTHR11236">
    <property type="entry name" value="AMINOBENZOATE/ANTHRANILATE SYNTHASE"/>
    <property type="match status" value="1"/>
</dbReference>
<keyword evidence="2" id="KW-0315">Glutamine amidotransferase</keyword>
<reference evidence="7 8" key="1">
    <citation type="submission" date="2018-07" db="EMBL/GenBank/DDBJ databases">
        <title>Genomic Encyclopedia of Type Strains, Phase III (KMG-III): the genomes of soil and plant-associated and newly described type strains.</title>
        <authorList>
            <person name="Whitman W."/>
        </authorList>
    </citation>
    <scope>NUCLEOTIDE SEQUENCE [LARGE SCALE GENOMIC DNA]</scope>
    <source>
        <strain evidence="7 8">CECT 8575</strain>
    </source>
</reference>
<dbReference type="Pfam" id="PF00425">
    <property type="entry name" value="Chorismate_bind"/>
    <property type="match status" value="1"/>
</dbReference>